<dbReference type="PANTHER" id="PTHR33164">
    <property type="entry name" value="TRANSCRIPTIONAL REGULATOR, MARR FAMILY"/>
    <property type="match status" value="1"/>
</dbReference>
<dbReference type="Proteomes" id="UP001596527">
    <property type="component" value="Unassembled WGS sequence"/>
</dbReference>
<proteinExistence type="predicted"/>
<dbReference type="InterPro" id="IPR000835">
    <property type="entry name" value="HTH_MarR-typ"/>
</dbReference>
<gene>
    <name evidence="2" type="ORF">ACFQWG_04700</name>
</gene>
<name>A0ABW2SK67_9ACTO</name>
<dbReference type="InterPro" id="IPR039422">
    <property type="entry name" value="MarR/SlyA-like"/>
</dbReference>
<dbReference type="SMART" id="SM00347">
    <property type="entry name" value="HTH_MARR"/>
    <property type="match status" value="1"/>
</dbReference>
<comment type="caution">
    <text evidence="2">The sequence shown here is derived from an EMBL/GenBank/DDBJ whole genome shotgun (WGS) entry which is preliminary data.</text>
</comment>
<feature type="domain" description="HTH marR-type" evidence="1">
    <location>
        <begin position="11"/>
        <end position="147"/>
    </location>
</feature>
<organism evidence="2 3">
    <name type="scientific">Schaalia naturae</name>
    <dbReference type="NCBI Taxonomy" id="635203"/>
    <lineage>
        <taxon>Bacteria</taxon>
        <taxon>Bacillati</taxon>
        <taxon>Actinomycetota</taxon>
        <taxon>Actinomycetes</taxon>
        <taxon>Actinomycetales</taxon>
        <taxon>Actinomycetaceae</taxon>
        <taxon>Schaalia</taxon>
    </lineage>
</organism>
<evidence type="ECO:0000259" key="1">
    <source>
        <dbReference type="PROSITE" id="PS50995"/>
    </source>
</evidence>
<dbReference type="Gene3D" id="1.10.10.10">
    <property type="entry name" value="Winged helix-like DNA-binding domain superfamily/Winged helix DNA-binding domain"/>
    <property type="match status" value="1"/>
</dbReference>
<reference evidence="3" key="1">
    <citation type="journal article" date="2019" name="Int. J. Syst. Evol. Microbiol.">
        <title>The Global Catalogue of Microorganisms (GCM) 10K type strain sequencing project: providing services to taxonomists for standard genome sequencing and annotation.</title>
        <authorList>
            <consortium name="The Broad Institute Genomics Platform"/>
            <consortium name="The Broad Institute Genome Sequencing Center for Infectious Disease"/>
            <person name="Wu L."/>
            <person name="Ma J."/>
        </authorList>
    </citation>
    <scope>NUCLEOTIDE SEQUENCE [LARGE SCALE GENOMIC DNA]</scope>
    <source>
        <strain evidence="3">CCUG 56698</strain>
    </source>
</reference>
<dbReference type="RefSeq" id="WP_380972601.1">
    <property type="nucleotide sequence ID" value="NZ_JBHTEF010000001.1"/>
</dbReference>
<protein>
    <submittedName>
        <fullName evidence="2">MarR family winged helix-turn-helix transcriptional regulator</fullName>
    </submittedName>
</protein>
<evidence type="ECO:0000313" key="2">
    <source>
        <dbReference type="EMBL" id="MFC7580514.1"/>
    </source>
</evidence>
<accession>A0ABW2SK67</accession>
<dbReference type="SUPFAM" id="SSF46785">
    <property type="entry name" value="Winged helix' DNA-binding domain"/>
    <property type="match status" value="1"/>
</dbReference>
<dbReference type="InterPro" id="IPR036390">
    <property type="entry name" value="WH_DNA-bd_sf"/>
</dbReference>
<dbReference type="PROSITE" id="PS50995">
    <property type="entry name" value="HTH_MARR_2"/>
    <property type="match status" value="1"/>
</dbReference>
<sequence>MNPISESGNQRSVAWRVFFEASGRLQGILETRLKRRFGLSLPDYNVLLALWEAPSHSLRMGELAERVVYSPSRLTYLVTNLSRDGWVEKVPSASDGRGFDAVLTDAGIDTVLNATELHQQTVRDYLLDDMTDADIDQIVRIFGALDRRLRLGGE</sequence>
<keyword evidence="3" id="KW-1185">Reference proteome</keyword>
<dbReference type="InterPro" id="IPR036388">
    <property type="entry name" value="WH-like_DNA-bd_sf"/>
</dbReference>
<evidence type="ECO:0000313" key="3">
    <source>
        <dbReference type="Proteomes" id="UP001596527"/>
    </source>
</evidence>
<dbReference type="Pfam" id="PF12802">
    <property type="entry name" value="MarR_2"/>
    <property type="match status" value="1"/>
</dbReference>
<dbReference type="PANTHER" id="PTHR33164:SF99">
    <property type="entry name" value="MARR FAMILY REGULATORY PROTEIN"/>
    <property type="match status" value="1"/>
</dbReference>
<dbReference type="EMBL" id="JBHTEF010000001">
    <property type="protein sequence ID" value="MFC7580514.1"/>
    <property type="molecule type" value="Genomic_DNA"/>
</dbReference>